<feature type="compositionally biased region" description="Pro residues" evidence="7">
    <location>
        <begin position="116"/>
        <end position="128"/>
    </location>
</feature>
<dbReference type="GO" id="GO:0000122">
    <property type="term" value="P:negative regulation of transcription by RNA polymerase II"/>
    <property type="evidence" value="ECO:0007669"/>
    <property type="project" value="TreeGrafter"/>
</dbReference>
<dbReference type="InterPro" id="IPR000679">
    <property type="entry name" value="Znf_GATA"/>
</dbReference>
<dbReference type="GO" id="GO:0005634">
    <property type="term" value="C:nucleus"/>
    <property type="evidence" value="ECO:0007669"/>
    <property type="project" value="UniProtKB-SubCell"/>
</dbReference>
<feature type="domain" description="GATA-type" evidence="8">
    <location>
        <begin position="196"/>
        <end position="249"/>
    </location>
</feature>
<dbReference type="Proteomes" id="UP000027586">
    <property type="component" value="Unassembled WGS sequence"/>
</dbReference>
<reference evidence="9" key="1">
    <citation type="submission" date="2013-08" db="EMBL/GenBank/DDBJ databases">
        <title>Gene expansion shapes genome architecture in the human pathogen Lichtheimia corymbifera: an evolutionary genomics analysis in the ancient terrestrial Mucorales (Mucoromycotina).</title>
        <authorList>
            <person name="Schwartze V.U."/>
            <person name="Winter S."/>
            <person name="Shelest E."/>
            <person name="Marcet-Houben M."/>
            <person name="Horn F."/>
            <person name="Wehner S."/>
            <person name="Hoffmann K."/>
            <person name="Riege K."/>
            <person name="Sammeth M."/>
            <person name="Nowrousian M."/>
            <person name="Valiante V."/>
            <person name="Linde J."/>
            <person name="Jacobsen I.D."/>
            <person name="Marz M."/>
            <person name="Brakhage A.A."/>
            <person name="Gabaldon T."/>
            <person name="Bocker S."/>
            <person name="Voigt K."/>
        </authorList>
    </citation>
    <scope>NUCLEOTIDE SEQUENCE [LARGE SCALE GENOMIC DNA]</scope>
    <source>
        <strain evidence="9">FSU 9682</strain>
    </source>
</reference>
<evidence type="ECO:0000256" key="3">
    <source>
        <dbReference type="ARBA" id="ARBA00022771"/>
    </source>
</evidence>
<dbReference type="GO" id="GO:0000978">
    <property type="term" value="F:RNA polymerase II cis-regulatory region sequence-specific DNA binding"/>
    <property type="evidence" value="ECO:0007669"/>
    <property type="project" value="TreeGrafter"/>
</dbReference>
<protein>
    <recommendedName>
        <fullName evidence="8">GATA-type domain-containing protein</fullName>
    </recommendedName>
</protein>
<gene>
    <name evidence="9" type="ORF">LCOR_04049.1</name>
</gene>
<dbReference type="STRING" id="1263082.A0A068RSL2"/>
<keyword evidence="10" id="KW-1185">Reference proteome</keyword>
<feature type="compositionally biased region" description="Low complexity" evidence="7">
    <location>
        <begin position="308"/>
        <end position="327"/>
    </location>
</feature>
<feature type="region of interest" description="Disordered" evidence="7">
    <location>
        <begin position="34"/>
        <end position="68"/>
    </location>
</feature>
<evidence type="ECO:0000256" key="2">
    <source>
        <dbReference type="ARBA" id="ARBA00022723"/>
    </source>
</evidence>
<keyword evidence="5" id="KW-0539">Nucleus</keyword>
<evidence type="ECO:0000313" key="9">
    <source>
        <dbReference type="EMBL" id="CDH52592.1"/>
    </source>
</evidence>
<dbReference type="InterPro" id="IPR013088">
    <property type="entry name" value="Znf_NHR/GATA"/>
</dbReference>
<feature type="region of interest" description="Disordered" evidence="7">
    <location>
        <begin position="113"/>
        <end position="135"/>
    </location>
</feature>
<comment type="subcellular location">
    <subcellularLocation>
        <location evidence="1">Nucleus</location>
    </subcellularLocation>
</comment>
<feature type="region of interest" description="Disordered" evidence="7">
    <location>
        <begin position="305"/>
        <end position="330"/>
    </location>
</feature>
<dbReference type="EMBL" id="CBTN010000014">
    <property type="protein sequence ID" value="CDH52592.1"/>
    <property type="molecule type" value="Genomic_DNA"/>
</dbReference>
<sequence>MNTDTFNTFFQSFDQPTGDQSDFLVNLFQDQSTPMATDDQMPFLSPPTSSLESSPVASPQSSAEGSPTTTLLQDNFLHNLLMSSPDDFSGLVDPTAIVNQMEQDFIKLEDTEMAPTTPPASPPPPPASPSDKTSVAEAAAAACAAIVGGTCSSSTSPIMKEKQQPSHRKQRVLPHGQSTFPIKVASSKTSRPPRKLECFNCKVTKTPLWRRTPDRAHTLCNACGLYYKQYNQHRPLHVRHKTQQTSQLRTHPYASERVLAPSSSPSSVTAASSSPQSNVAPMMFATLPLLQPTSSTQGTTKMVDIDKTSSSSTEESSSSSSNANNSSGVECANCHQTQTPLWRKNDRGEPVCNACGLYSRLHHRDRPIEMRKTKIQRRRRDWAIEEEDPQGDTKDQMATAASVMDAEDARFLSLLVQMNNDQMQGFLGMLERRCDILRAVLDASPQAKSESIQQ</sequence>
<keyword evidence="2" id="KW-0479">Metal-binding</keyword>
<dbReference type="PROSITE" id="PS00344">
    <property type="entry name" value="GATA_ZN_FINGER_1"/>
    <property type="match status" value="1"/>
</dbReference>
<evidence type="ECO:0000313" key="10">
    <source>
        <dbReference type="Proteomes" id="UP000027586"/>
    </source>
</evidence>
<dbReference type="VEuPathDB" id="FungiDB:LCOR_04049.1"/>
<dbReference type="GO" id="GO:0045944">
    <property type="term" value="P:positive regulation of transcription by RNA polymerase II"/>
    <property type="evidence" value="ECO:0007669"/>
    <property type="project" value="TreeGrafter"/>
</dbReference>
<evidence type="ECO:0000256" key="1">
    <source>
        <dbReference type="ARBA" id="ARBA00004123"/>
    </source>
</evidence>
<accession>A0A068RSL2</accession>
<dbReference type="SMART" id="SM00401">
    <property type="entry name" value="ZnF_GATA"/>
    <property type="match status" value="2"/>
</dbReference>
<organism evidence="9 10">
    <name type="scientific">Lichtheimia corymbifera JMRC:FSU:9682</name>
    <dbReference type="NCBI Taxonomy" id="1263082"/>
    <lineage>
        <taxon>Eukaryota</taxon>
        <taxon>Fungi</taxon>
        <taxon>Fungi incertae sedis</taxon>
        <taxon>Mucoromycota</taxon>
        <taxon>Mucoromycotina</taxon>
        <taxon>Mucoromycetes</taxon>
        <taxon>Mucorales</taxon>
        <taxon>Lichtheimiaceae</taxon>
        <taxon>Lichtheimia</taxon>
    </lineage>
</organism>
<dbReference type="PANTHER" id="PTHR10071:SF281">
    <property type="entry name" value="BOX A-BINDING FACTOR-RELATED"/>
    <property type="match status" value="1"/>
</dbReference>
<dbReference type="OrthoDB" id="515401at2759"/>
<proteinExistence type="predicted"/>
<dbReference type="PROSITE" id="PS50114">
    <property type="entry name" value="GATA_ZN_FINGER_2"/>
    <property type="match status" value="2"/>
</dbReference>
<dbReference type="Pfam" id="PF00320">
    <property type="entry name" value="GATA"/>
    <property type="match status" value="2"/>
</dbReference>
<keyword evidence="4" id="KW-0862">Zinc</keyword>
<evidence type="ECO:0000256" key="6">
    <source>
        <dbReference type="PROSITE-ProRule" id="PRU00094"/>
    </source>
</evidence>
<dbReference type="PRINTS" id="PR00619">
    <property type="entry name" value="GATAZNFINGER"/>
</dbReference>
<feature type="compositionally biased region" description="Polar residues" evidence="7">
    <location>
        <begin position="56"/>
        <end position="68"/>
    </location>
</feature>
<dbReference type="SUPFAM" id="SSF57716">
    <property type="entry name" value="Glucocorticoid receptor-like (DNA-binding domain)"/>
    <property type="match status" value="2"/>
</dbReference>
<dbReference type="InterPro" id="IPR039355">
    <property type="entry name" value="Transcription_factor_GATA"/>
</dbReference>
<evidence type="ECO:0000256" key="5">
    <source>
        <dbReference type="ARBA" id="ARBA00023242"/>
    </source>
</evidence>
<evidence type="ECO:0000256" key="4">
    <source>
        <dbReference type="ARBA" id="ARBA00022833"/>
    </source>
</evidence>
<dbReference type="Gene3D" id="3.30.50.10">
    <property type="entry name" value="Erythroid Transcription Factor GATA-1, subunit A"/>
    <property type="match status" value="2"/>
</dbReference>
<keyword evidence="3 6" id="KW-0863">Zinc-finger</keyword>
<dbReference type="AlphaFoldDB" id="A0A068RSL2"/>
<evidence type="ECO:0000256" key="7">
    <source>
        <dbReference type="SAM" id="MobiDB-lite"/>
    </source>
</evidence>
<dbReference type="GO" id="GO:0000981">
    <property type="term" value="F:DNA-binding transcription factor activity, RNA polymerase II-specific"/>
    <property type="evidence" value="ECO:0007669"/>
    <property type="project" value="TreeGrafter"/>
</dbReference>
<dbReference type="PANTHER" id="PTHR10071">
    <property type="entry name" value="TRANSCRIPTION FACTOR GATA FAMILY MEMBER"/>
    <property type="match status" value="1"/>
</dbReference>
<dbReference type="CDD" id="cd00202">
    <property type="entry name" value="ZnF_GATA"/>
    <property type="match status" value="2"/>
</dbReference>
<dbReference type="GO" id="GO:0008270">
    <property type="term" value="F:zinc ion binding"/>
    <property type="evidence" value="ECO:0007669"/>
    <property type="project" value="UniProtKB-KW"/>
</dbReference>
<comment type="caution">
    <text evidence="9">The sequence shown here is derived from an EMBL/GenBank/DDBJ whole genome shotgun (WGS) entry which is preliminary data.</text>
</comment>
<evidence type="ECO:0000259" key="8">
    <source>
        <dbReference type="PROSITE" id="PS50114"/>
    </source>
</evidence>
<feature type="compositionally biased region" description="Low complexity" evidence="7">
    <location>
        <begin position="42"/>
        <end position="55"/>
    </location>
</feature>
<feature type="domain" description="GATA-type" evidence="8">
    <location>
        <begin position="325"/>
        <end position="378"/>
    </location>
</feature>
<name>A0A068RSL2_9FUNG</name>